<sequence>MIYFKRARLLAVLFFVAYCVVLPLGFITLLRKKWLPAGTDLLNPWFLIAVLVVTGAVVSLLVYRLLFNRAEFHLHNILYISCAPARFLDEAFAVYERFPRETGLRNRLKTAICIGYLADGQIAKAKEMLGELEHLPASLQPEALCCKGWCALTEGDIKTVREQILAVKAAAPESERYLDLENTLLVHEEKYTQAQPRLEAQLNRCSTPCQTVACHMLLAQVYDGLGQSSKARESLEYVVTYGNTMILAQLAGRLLDTLDETVD</sequence>
<feature type="transmembrane region" description="Helical" evidence="1">
    <location>
        <begin position="9"/>
        <end position="30"/>
    </location>
</feature>
<evidence type="ECO:0000313" key="2">
    <source>
        <dbReference type="EMBL" id="EEG29229.1"/>
    </source>
</evidence>
<dbReference type="STRING" id="537013.CLOSTMETH_03169"/>
<evidence type="ECO:0008006" key="4">
    <source>
        <dbReference type="Google" id="ProtNLM"/>
    </source>
</evidence>
<reference evidence="2 3" key="2">
    <citation type="submission" date="2009-02" db="EMBL/GenBank/DDBJ databases">
        <title>Draft genome sequence of Clostridium methylpentosum (DSM 5476).</title>
        <authorList>
            <person name="Sudarsanam P."/>
            <person name="Ley R."/>
            <person name="Guruge J."/>
            <person name="Turnbaugh P.J."/>
            <person name="Mahowald M."/>
            <person name="Liep D."/>
            <person name="Gordon J."/>
        </authorList>
    </citation>
    <scope>NUCLEOTIDE SEQUENCE [LARGE SCALE GENOMIC DNA]</scope>
    <source>
        <strain evidence="2 3">DSM 5476</strain>
    </source>
</reference>
<dbReference type="InterPro" id="IPR011990">
    <property type="entry name" value="TPR-like_helical_dom_sf"/>
</dbReference>
<dbReference type="HOGENOM" id="CLU_1056491_0_0_9"/>
<dbReference type="Proteomes" id="UP000003340">
    <property type="component" value="Unassembled WGS sequence"/>
</dbReference>
<keyword evidence="1" id="KW-0812">Transmembrane</keyword>
<keyword evidence="3" id="KW-1185">Reference proteome</keyword>
<keyword evidence="1" id="KW-1133">Transmembrane helix</keyword>
<proteinExistence type="predicted"/>
<accession>C0EH24</accession>
<evidence type="ECO:0000313" key="3">
    <source>
        <dbReference type="Proteomes" id="UP000003340"/>
    </source>
</evidence>
<dbReference type="AlphaFoldDB" id="C0EH24"/>
<comment type="caution">
    <text evidence="2">The sequence shown here is derived from an EMBL/GenBank/DDBJ whole genome shotgun (WGS) entry which is preliminary data.</text>
</comment>
<keyword evidence="1" id="KW-0472">Membrane</keyword>
<dbReference type="EMBL" id="ACEC01000114">
    <property type="protein sequence ID" value="EEG29229.1"/>
    <property type="molecule type" value="Genomic_DNA"/>
</dbReference>
<protein>
    <recommendedName>
        <fullName evidence="4">Tetratricopeptide repeat protein</fullName>
    </recommendedName>
</protein>
<gene>
    <name evidence="2" type="ORF">CLOSTMETH_03169</name>
</gene>
<evidence type="ECO:0000256" key="1">
    <source>
        <dbReference type="SAM" id="Phobius"/>
    </source>
</evidence>
<name>C0EH24_9FIRM</name>
<dbReference type="Gene3D" id="1.25.40.10">
    <property type="entry name" value="Tetratricopeptide repeat domain"/>
    <property type="match status" value="1"/>
</dbReference>
<reference evidence="2 3" key="1">
    <citation type="submission" date="2009-01" db="EMBL/GenBank/DDBJ databases">
        <authorList>
            <person name="Fulton L."/>
            <person name="Clifton S."/>
            <person name="Fulton B."/>
            <person name="Xu J."/>
            <person name="Minx P."/>
            <person name="Pepin K.H."/>
            <person name="Johnson M."/>
            <person name="Bhonagiri V."/>
            <person name="Nash W.E."/>
            <person name="Mardis E.R."/>
            <person name="Wilson R.K."/>
        </authorList>
    </citation>
    <scope>NUCLEOTIDE SEQUENCE [LARGE SCALE GENOMIC DNA]</scope>
    <source>
        <strain evidence="2 3">DSM 5476</strain>
    </source>
</reference>
<organism evidence="2 3">
    <name type="scientific">[Clostridium] methylpentosum DSM 5476</name>
    <dbReference type="NCBI Taxonomy" id="537013"/>
    <lineage>
        <taxon>Bacteria</taxon>
        <taxon>Bacillati</taxon>
        <taxon>Bacillota</taxon>
        <taxon>Clostridia</taxon>
        <taxon>Eubacteriales</taxon>
        <taxon>Oscillospiraceae</taxon>
        <taxon>Oscillospiraceae incertae sedis</taxon>
    </lineage>
</organism>
<feature type="transmembrane region" description="Helical" evidence="1">
    <location>
        <begin position="42"/>
        <end position="66"/>
    </location>
</feature>